<dbReference type="AlphaFoldDB" id="A0A2U2BC34"/>
<dbReference type="Proteomes" id="UP000244956">
    <property type="component" value="Unassembled WGS sequence"/>
</dbReference>
<comment type="caution">
    <text evidence="1">The sequence shown here is derived from an EMBL/GenBank/DDBJ whole genome shotgun (WGS) entry which is preliminary data.</text>
</comment>
<name>A0A2U2BC34_9BACT</name>
<reference evidence="1 2" key="1">
    <citation type="submission" date="2018-05" db="EMBL/GenBank/DDBJ databases">
        <title>Marinilabilia rubrum sp. nov., isolated from saltern sediment.</title>
        <authorList>
            <person name="Zhang R."/>
        </authorList>
    </citation>
    <scope>NUCLEOTIDE SEQUENCE [LARGE SCALE GENOMIC DNA]</scope>
    <source>
        <strain evidence="1 2">WTE16</strain>
    </source>
</reference>
<organism evidence="1 2">
    <name type="scientific">Marinilabilia rubra</name>
    <dbReference type="NCBI Taxonomy" id="2162893"/>
    <lineage>
        <taxon>Bacteria</taxon>
        <taxon>Pseudomonadati</taxon>
        <taxon>Bacteroidota</taxon>
        <taxon>Bacteroidia</taxon>
        <taxon>Marinilabiliales</taxon>
        <taxon>Marinilabiliaceae</taxon>
        <taxon>Marinilabilia</taxon>
    </lineage>
</organism>
<accession>A0A2U2BC34</accession>
<dbReference type="OrthoDB" id="645138at2"/>
<gene>
    <name evidence="1" type="ORF">DDZ16_03250</name>
</gene>
<proteinExistence type="predicted"/>
<dbReference type="EMBL" id="QEWP01000002">
    <property type="protein sequence ID" value="PWE00628.1"/>
    <property type="molecule type" value="Genomic_DNA"/>
</dbReference>
<evidence type="ECO:0000313" key="2">
    <source>
        <dbReference type="Proteomes" id="UP000244956"/>
    </source>
</evidence>
<keyword evidence="2" id="KW-1185">Reference proteome</keyword>
<protein>
    <submittedName>
        <fullName evidence="1">Uncharacterized protein</fullName>
    </submittedName>
</protein>
<evidence type="ECO:0000313" key="1">
    <source>
        <dbReference type="EMBL" id="PWE00628.1"/>
    </source>
</evidence>
<dbReference type="RefSeq" id="WP_109263000.1">
    <property type="nucleotide sequence ID" value="NZ_QEWP01000002.1"/>
</dbReference>
<sequence length="247" mass="26748">MARQESFLKLKGRVGDLTFYKSGGEYLARTKGGVDGDRIKNDPRFARTRENGQEFLRAVKSGKLLRDAFREQLYLAADRGMSGRLTSRFSKVVKSDSTSSRGERTVSAGDVSLLDGFEFNGNSNLENLFFGEYGVNFAEGVAEVTIEAFDPSLNIQKPDGATHAQFVMIAGSFDFDELNSAVANAESASIDLSENSQDALTLTADASGIEGGTGIVMLGILFWQEVNGELYKINNGAKNALRIISVA</sequence>